<dbReference type="RefSeq" id="WP_096602817.1">
    <property type="nucleotide sequence ID" value="NZ_OBEN01000009.1"/>
</dbReference>
<dbReference type="InterPro" id="IPR006145">
    <property type="entry name" value="PsdUridine_synth_RsuA/RluA"/>
</dbReference>
<dbReference type="InterPro" id="IPR020103">
    <property type="entry name" value="PsdUridine_synth_cat_dom_sf"/>
</dbReference>
<evidence type="ECO:0000256" key="5">
    <source>
        <dbReference type="RuleBase" id="RU362028"/>
    </source>
</evidence>
<keyword evidence="8" id="KW-1185">Reference proteome</keyword>
<dbReference type="InterPro" id="IPR006225">
    <property type="entry name" value="PsdUridine_synth_RluC/D"/>
</dbReference>
<dbReference type="PANTHER" id="PTHR21600">
    <property type="entry name" value="MITOCHONDRIAL RNA PSEUDOURIDINE SYNTHASE"/>
    <property type="match status" value="1"/>
</dbReference>
<feature type="domain" description="RNA-binding S4" evidence="6">
    <location>
        <begin position="23"/>
        <end position="88"/>
    </location>
</feature>
<reference evidence="8" key="1">
    <citation type="submission" date="2017-09" db="EMBL/GenBank/DDBJ databases">
        <authorList>
            <person name="Varghese N."/>
            <person name="Submissions S."/>
        </authorList>
    </citation>
    <scope>NUCLEOTIDE SEQUENCE [LARGE SCALE GENOMIC DNA]</scope>
    <source>
        <strain evidence="8">DSM 2913</strain>
    </source>
</reference>
<organism evidence="7 8">
    <name type="scientific">Hydrogenobacter hydrogenophilus</name>
    <dbReference type="NCBI Taxonomy" id="35835"/>
    <lineage>
        <taxon>Bacteria</taxon>
        <taxon>Pseudomonadati</taxon>
        <taxon>Aquificota</taxon>
        <taxon>Aquificia</taxon>
        <taxon>Aquificales</taxon>
        <taxon>Aquificaceae</taxon>
        <taxon>Hydrogenobacter</taxon>
    </lineage>
</organism>
<dbReference type="EMBL" id="OBEN01000009">
    <property type="protein sequence ID" value="SNZ15710.1"/>
    <property type="molecule type" value="Genomic_DNA"/>
</dbReference>
<dbReference type="InterPro" id="IPR006224">
    <property type="entry name" value="PsdUridine_synth_RluA-like_CS"/>
</dbReference>
<dbReference type="Gene3D" id="3.10.290.10">
    <property type="entry name" value="RNA-binding S4 domain"/>
    <property type="match status" value="1"/>
</dbReference>
<keyword evidence="4" id="KW-0694">RNA-binding</keyword>
<dbReference type="Pfam" id="PF00849">
    <property type="entry name" value="PseudoU_synth_2"/>
    <property type="match status" value="1"/>
</dbReference>
<evidence type="ECO:0000259" key="6">
    <source>
        <dbReference type="SMART" id="SM00363"/>
    </source>
</evidence>
<proteinExistence type="inferred from homology"/>
<evidence type="ECO:0000313" key="7">
    <source>
        <dbReference type="EMBL" id="SNZ15710.1"/>
    </source>
</evidence>
<dbReference type="Proteomes" id="UP000218627">
    <property type="component" value="Unassembled WGS sequence"/>
</dbReference>
<dbReference type="PROSITE" id="PS01129">
    <property type="entry name" value="PSI_RLU"/>
    <property type="match status" value="1"/>
</dbReference>
<dbReference type="AlphaFoldDB" id="A0A285P1W5"/>
<dbReference type="PROSITE" id="PS50889">
    <property type="entry name" value="S4"/>
    <property type="match status" value="1"/>
</dbReference>
<evidence type="ECO:0000313" key="8">
    <source>
        <dbReference type="Proteomes" id="UP000218627"/>
    </source>
</evidence>
<dbReference type="NCBIfam" id="TIGR00005">
    <property type="entry name" value="rluA_subfam"/>
    <property type="match status" value="1"/>
</dbReference>
<sequence length="321" mass="36841">MSELGKKIAEVLEFAVEEPFENKRLDTFLTEAYGEFSRSYIQKLIEEGFVLVDNIQIKKPSKKLKPGQRITFFVPEPQPVEVLPEDIPFDTVYEDEHILVLIKPCGLVVHPSPGYSSGTLVNALLFRIKHLSGIGGWERPGIVHRLDKNTAGLMVVAKTDKAHLRLAEEFKERRVLKLYRALISGLPKEDEGVIERPIGRHPTDRKKFWVSQEGKPAKTEYRVLKRFEKYRVSLLELRIYTGRTHQIRVHLSSLGYPILGDITYGFKPSSVGENLRKLLGDCHMLVSYRLGFYHPHTGEWMDFQIEDPKPFSDVLAFLENA</sequence>
<dbReference type="GO" id="GO:0003723">
    <property type="term" value="F:RNA binding"/>
    <property type="evidence" value="ECO:0007669"/>
    <property type="project" value="UniProtKB-KW"/>
</dbReference>
<evidence type="ECO:0000256" key="2">
    <source>
        <dbReference type="ARBA" id="ARBA00023235"/>
    </source>
</evidence>
<dbReference type="Pfam" id="PF01479">
    <property type="entry name" value="S4"/>
    <property type="match status" value="1"/>
</dbReference>
<comment type="catalytic activity">
    <reaction evidence="5">
        <text>a uridine in RNA = a pseudouridine in RNA</text>
        <dbReference type="Rhea" id="RHEA:48348"/>
        <dbReference type="Rhea" id="RHEA-COMP:12068"/>
        <dbReference type="Rhea" id="RHEA-COMP:12069"/>
        <dbReference type="ChEBI" id="CHEBI:65314"/>
        <dbReference type="ChEBI" id="CHEBI:65315"/>
    </reaction>
</comment>
<dbReference type="PANTHER" id="PTHR21600:SF44">
    <property type="entry name" value="RIBOSOMAL LARGE SUBUNIT PSEUDOURIDINE SYNTHASE D"/>
    <property type="match status" value="1"/>
</dbReference>
<accession>A0A285P1W5</accession>
<dbReference type="GO" id="GO:0000455">
    <property type="term" value="P:enzyme-directed rRNA pseudouridine synthesis"/>
    <property type="evidence" value="ECO:0007669"/>
    <property type="project" value="TreeGrafter"/>
</dbReference>
<evidence type="ECO:0000256" key="1">
    <source>
        <dbReference type="ARBA" id="ARBA00010876"/>
    </source>
</evidence>
<dbReference type="EC" id="5.4.99.-" evidence="5"/>
<dbReference type="SMART" id="SM00363">
    <property type="entry name" value="S4"/>
    <property type="match status" value="1"/>
</dbReference>
<dbReference type="OrthoDB" id="9807829at2"/>
<dbReference type="InterPro" id="IPR002942">
    <property type="entry name" value="S4_RNA-bd"/>
</dbReference>
<comment type="similarity">
    <text evidence="1 5">Belongs to the pseudouridine synthase RluA family.</text>
</comment>
<dbReference type="CDD" id="cd02869">
    <property type="entry name" value="PseudoU_synth_RluA_like"/>
    <property type="match status" value="1"/>
</dbReference>
<gene>
    <name evidence="7" type="ORF">SAMN06265353_1422</name>
</gene>
<comment type="function">
    <text evidence="5">Responsible for synthesis of pseudouridine from uracil.</text>
</comment>
<protein>
    <recommendedName>
        <fullName evidence="5">Pseudouridine synthase</fullName>
        <ecNumber evidence="5">5.4.99.-</ecNumber>
    </recommendedName>
</protein>
<dbReference type="InterPro" id="IPR050188">
    <property type="entry name" value="RluA_PseudoU_synthase"/>
</dbReference>
<evidence type="ECO:0000256" key="4">
    <source>
        <dbReference type="PROSITE-ProRule" id="PRU00182"/>
    </source>
</evidence>
<name>A0A285P1W5_9AQUI</name>
<dbReference type="SUPFAM" id="SSF55174">
    <property type="entry name" value="Alpha-L RNA-binding motif"/>
    <property type="match status" value="1"/>
</dbReference>
<dbReference type="CDD" id="cd00165">
    <property type="entry name" value="S4"/>
    <property type="match status" value="1"/>
</dbReference>
<evidence type="ECO:0000256" key="3">
    <source>
        <dbReference type="PIRSR" id="PIRSR606225-1"/>
    </source>
</evidence>
<dbReference type="SUPFAM" id="SSF55120">
    <property type="entry name" value="Pseudouridine synthase"/>
    <property type="match status" value="1"/>
</dbReference>
<feature type="active site" evidence="3">
    <location>
        <position position="147"/>
    </location>
</feature>
<dbReference type="InterPro" id="IPR036986">
    <property type="entry name" value="S4_RNA-bd_sf"/>
</dbReference>
<keyword evidence="2 5" id="KW-0413">Isomerase</keyword>
<dbReference type="Gene3D" id="3.30.2350.10">
    <property type="entry name" value="Pseudouridine synthase"/>
    <property type="match status" value="1"/>
</dbReference>
<dbReference type="GO" id="GO:0120159">
    <property type="term" value="F:rRNA pseudouridine synthase activity"/>
    <property type="evidence" value="ECO:0007669"/>
    <property type="project" value="UniProtKB-ARBA"/>
</dbReference>